<name>K3X5P3_GLOUD</name>
<accession>K3X5P3</accession>
<reference evidence="3" key="1">
    <citation type="journal article" date="2010" name="Genome Biol.">
        <title>Genome sequence of the necrotrophic plant pathogen Pythium ultimum reveals original pathogenicity mechanisms and effector repertoire.</title>
        <authorList>
            <person name="Levesque C.A."/>
            <person name="Brouwer H."/>
            <person name="Cano L."/>
            <person name="Hamilton J.P."/>
            <person name="Holt C."/>
            <person name="Huitema E."/>
            <person name="Raffaele S."/>
            <person name="Robideau G.P."/>
            <person name="Thines M."/>
            <person name="Win J."/>
            <person name="Zerillo M.M."/>
            <person name="Beakes G.W."/>
            <person name="Boore J.L."/>
            <person name="Busam D."/>
            <person name="Dumas B."/>
            <person name="Ferriera S."/>
            <person name="Fuerstenberg S.I."/>
            <person name="Gachon C.M."/>
            <person name="Gaulin E."/>
            <person name="Govers F."/>
            <person name="Grenville-Briggs L."/>
            <person name="Horner N."/>
            <person name="Hostetler J."/>
            <person name="Jiang R.H."/>
            <person name="Johnson J."/>
            <person name="Krajaejun T."/>
            <person name="Lin H."/>
            <person name="Meijer H.J."/>
            <person name="Moore B."/>
            <person name="Morris P."/>
            <person name="Phuntmart V."/>
            <person name="Puiu D."/>
            <person name="Shetty J."/>
            <person name="Stajich J.E."/>
            <person name="Tripathy S."/>
            <person name="Wawra S."/>
            <person name="van West P."/>
            <person name="Whitty B.R."/>
            <person name="Coutinho P.M."/>
            <person name="Henrissat B."/>
            <person name="Martin F."/>
            <person name="Thomas P.D."/>
            <person name="Tyler B.M."/>
            <person name="De Vries R.P."/>
            <person name="Kamoun S."/>
            <person name="Yandell M."/>
            <person name="Tisserat N."/>
            <person name="Buell C.R."/>
        </authorList>
    </citation>
    <scope>NUCLEOTIDE SEQUENCE</scope>
    <source>
        <strain evidence="3">DAOM:BR144</strain>
    </source>
</reference>
<dbReference type="AlphaFoldDB" id="K3X5P3"/>
<dbReference type="EMBL" id="GL376612">
    <property type="status" value="NOT_ANNOTATED_CDS"/>
    <property type="molecule type" value="Genomic_DNA"/>
</dbReference>
<dbReference type="PANTHER" id="PTHR38553:SF1">
    <property type="entry name" value="G PROTEIN-COUPLED RECEPTOR"/>
    <property type="match status" value="1"/>
</dbReference>
<organism evidence="2 3">
    <name type="scientific">Globisporangium ultimum (strain ATCC 200006 / CBS 805.95 / DAOM BR144)</name>
    <name type="common">Pythium ultimum</name>
    <dbReference type="NCBI Taxonomy" id="431595"/>
    <lineage>
        <taxon>Eukaryota</taxon>
        <taxon>Sar</taxon>
        <taxon>Stramenopiles</taxon>
        <taxon>Oomycota</taxon>
        <taxon>Peronosporomycetes</taxon>
        <taxon>Pythiales</taxon>
        <taxon>Pythiaceae</taxon>
        <taxon>Globisporangium</taxon>
    </lineage>
</organism>
<evidence type="ECO:0000313" key="2">
    <source>
        <dbReference type="EnsemblProtists" id="PYU1_T012542"/>
    </source>
</evidence>
<keyword evidence="1" id="KW-0812">Transmembrane</keyword>
<feature type="transmembrane region" description="Helical" evidence="1">
    <location>
        <begin position="52"/>
        <end position="72"/>
    </location>
</feature>
<dbReference type="HOGENOM" id="CLU_925845_0_0_1"/>
<dbReference type="PANTHER" id="PTHR38553">
    <property type="entry name" value="PROTEIN CBG19621"/>
    <property type="match status" value="1"/>
</dbReference>
<proteinExistence type="predicted"/>
<evidence type="ECO:0000256" key="1">
    <source>
        <dbReference type="SAM" id="Phobius"/>
    </source>
</evidence>
<protein>
    <recommendedName>
        <fullName evidence="4">THH1/TOM1/TOM3 domain-containing protein</fullName>
    </recommendedName>
</protein>
<dbReference type="EnsemblProtists" id="PYU1_T012542">
    <property type="protein sequence ID" value="PYU1_T012542"/>
    <property type="gene ID" value="PYU1_G012516"/>
</dbReference>
<dbReference type="VEuPathDB" id="FungiDB:PYU1_G012516"/>
<feature type="transmembrane region" description="Helical" evidence="1">
    <location>
        <begin position="20"/>
        <end position="40"/>
    </location>
</feature>
<feature type="transmembrane region" description="Helical" evidence="1">
    <location>
        <begin position="147"/>
        <end position="171"/>
    </location>
</feature>
<evidence type="ECO:0000313" key="3">
    <source>
        <dbReference type="Proteomes" id="UP000019132"/>
    </source>
</evidence>
<reference evidence="3" key="2">
    <citation type="submission" date="2010-04" db="EMBL/GenBank/DDBJ databases">
        <authorList>
            <person name="Buell R."/>
            <person name="Hamilton J."/>
            <person name="Hostetler J."/>
        </authorList>
    </citation>
    <scope>NUCLEOTIDE SEQUENCE [LARGE SCALE GENOMIC DNA]</scope>
    <source>
        <strain evidence="3">DAOM:BR144</strain>
    </source>
</reference>
<dbReference type="eggNOG" id="ENOG502S03Q">
    <property type="taxonomic scope" value="Eukaryota"/>
</dbReference>
<dbReference type="InParanoid" id="K3X5P3"/>
<feature type="transmembrane region" description="Helical" evidence="1">
    <location>
        <begin position="114"/>
        <end position="135"/>
    </location>
</feature>
<keyword evidence="1" id="KW-1133">Transmembrane helix</keyword>
<dbReference type="OMA" id="HVFYVLP"/>
<sequence>MVLPECHDLLGESGSTWMCARSLSFGSFCLATLALGLIGCRKILPVFLSTHWYFTNLCMLALSVLQMVLLVYECFIMNSSKILVVVKYCRGVQIAMSCMVYGKLACDTMNRSKMYFNVLAPIVGATMLLMTYMAMQVVVSEEIDCHNLSWLVMSMTGVILAGKPELVFICIQKYLSSVSSSVTELEQSHHQLWILLVCNLVSNSFQLVIDIYVTYGLAGAQTCNSMFFEDGSGVFEQTVRLVVSVVSYLVPNWATIYVFYVLPRFQFSTALDVPAFENLAVLDRDESAYELLLNEQEKDHI</sequence>
<feature type="transmembrane region" description="Helical" evidence="1">
    <location>
        <begin position="192"/>
        <end position="218"/>
    </location>
</feature>
<keyword evidence="3" id="KW-1185">Reference proteome</keyword>
<reference evidence="2" key="3">
    <citation type="submission" date="2015-02" db="UniProtKB">
        <authorList>
            <consortium name="EnsemblProtists"/>
        </authorList>
    </citation>
    <scope>IDENTIFICATION</scope>
    <source>
        <strain evidence="2">DAOM BR144</strain>
    </source>
</reference>
<feature type="transmembrane region" description="Helical" evidence="1">
    <location>
        <begin position="238"/>
        <end position="262"/>
    </location>
</feature>
<dbReference type="Proteomes" id="UP000019132">
    <property type="component" value="Unassembled WGS sequence"/>
</dbReference>
<keyword evidence="1" id="KW-0472">Membrane</keyword>
<evidence type="ECO:0008006" key="4">
    <source>
        <dbReference type="Google" id="ProtNLM"/>
    </source>
</evidence>